<organism evidence="1 2">
    <name type="scientific">Rhamnusium bicolor</name>
    <dbReference type="NCBI Taxonomy" id="1586634"/>
    <lineage>
        <taxon>Eukaryota</taxon>
        <taxon>Metazoa</taxon>
        <taxon>Ecdysozoa</taxon>
        <taxon>Arthropoda</taxon>
        <taxon>Hexapoda</taxon>
        <taxon>Insecta</taxon>
        <taxon>Pterygota</taxon>
        <taxon>Neoptera</taxon>
        <taxon>Endopterygota</taxon>
        <taxon>Coleoptera</taxon>
        <taxon>Polyphaga</taxon>
        <taxon>Cucujiformia</taxon>
        <taxon>Chrysomeloidea</taxon>
        <taxon>Cerambycidae</taxon>
        <taxon>Lepturinae</taxon>
        <taxon>Rhagiini</taxon>
        <taxon>Rhamnusium</taxon>
    </lineage>
</organism>
<name>A0AAV8WMX0_9CUCU</name>
<dbReference type="Proteomes" id="UP001162156">
    <property type="component" value="Unassembled WGS sequence"/>
</dbReference>
<comment type="caution">
    <text evidence="1">The sequence shown here is derived from an EMBL/GenBank/DDBJ whole genome shotgun (WGS) entry which is preliminary data.</text>
</comment>
<evidence type="ECO:0000313" key="1">
    <source>
        <dbReference type="EMBL" id="KAJ8927947.1"/>
    </source>
</evidence>
<dbReference type="PANTHER" id="PTHR13615">
    <property type="entry name" value="GLYCOSYLTRANSFERASE-LIKE 1"/>
    <property type="match status" value="1"/>
</dbReference>
<dbReference type="EMBL" id="JANEYF010005505">
    <property type="protein sequence ID" value="KAJ8927947.1"/>
    <property type="molecule type" value="Genomic_DNA"/>
</dbReference>
<evidence type="ECO:0000313" key="2">
    <source>
        <dbReference type="Proteomes" id="UP001162156"/>
    </source>
</evidence>
<dbReference type="AlphaFoldDB" id="A0AAV8WMX0"/>
<proteinExistence type="predicted"/>
<gene>
    <name evidence="1" type="ORF">NQ314_019580</name>
</gene>
<keyword evidence="2" id="KW-1185">Reference proteome</keyword>
<dbReference type="PANTHER" id="PTHR13615:SF3">
    <property type="entry name" value="GLYCOSYLTRANSFERASE-LIKE DOMAIN-CONTAINING PROTEIN 1"/>
    <property type="match status" value="1"/>
</dbReference>
<reference evidence="1" key="1">
    <citation type="journal article" date="2023" name="Insect Mol. Biol.">
        <title>Genome sequencing provides insights into the evolution of gene families encoding plant cell wall-degrading enzymes in longhorned beetles.</title>
        <authorList>
            <person name="Shin N.R."/>
            <person name="Okamura Y."/>
            <person name="Kirsch R."/>
            <person name="Pauchet Y."/>
        </authorList>
    </citation>
    <scope>NUCLEOTIDE SEQUENCE</scope>
    <source>
        <strain evidence="1">RBIC_L_NR</strain>
    </source>
</reference>
<dbReference type="InterPro" id="IPR051862">
    <property type="entry name" value="GT-like_domain_containing_1"/>
</dbReference>
<accession>A0AAV8WMX0</accession>
<protein>
    <submittedName>
        <fullName evidence="1">Uncharacterized protein</fullName>
    </submittedName>
</protein>
<sequence length="95" mass="11068">MSSVGFTISVSNFRLEAAYCGCLPLVPRNLVYPEIYPSECLYNDLEDLYIMLKRFCLEPNLAVQLRAKCDINFDKYSENILLPEYMKLFELNKNV</sequence>